<comment type="caution">
    <text evidence="2">The sequence shown here is derived from an EMBL/GenBank/DDBJ whole genome shotgun (WGS) entry which is preliminary data.</text>
</comment>
<feature type="domain" description="Antitoxin FitA-like ribbon-helix-helix" evidence="1">
    <location>
        <begin position="2"/>
        <end position="39"/>
    </location>
</feature>
<dbReference type="InterPro" id="IPR053853">
    <property type="entry name" value="FitA-like_RHH"/>
</dbReference>
<organism evidence="2 3">
    <name type="scientific">Microbacterium bandirmense</name>
    <dbReference type="NCBI Taxonomy" id="3122050"/>
    <lineage>
        <taxon>Bacteria</taxon>
        <taxon>Bacillati</taxon>
        <taxon>Actinomycetota</taxon>
        <taxon>Actinomycetes</taxon>
        <taxon>Micrococcales</taxon>
        <taxon>Microbacteriaceae</taxon>
        <taxon>Microbacterium</taxon>
    </lineage>
</organism>
<proteinExistence type="predicted"/>
<evidence type="ECO:0000313" key="2">
    <source>
        <dbReference type="EMBL" id="MEJ1089706.1"/>
    </source>
</evidence>
<dbReference type="RefSeq" id="WP_337333351.1">
    <property type="nucleotide sequence ID" value="NZ_JBBDGM010000017.1"/>
</dbReference>
<name>A0ABU8LEE5_9MICO</name>
<dbReference type="SUPFAM" id="SSF47598">
    <property type="entry name" value="Ribbon-helix-helix"/>
    <property type="match status" value="1"/>
</dbReference>
<evidence type="ECO:0000313" key="3">
    <source>
        <dbReference type="Proteomes" id="UP001371224"/>
    </source>
</evidence>
<dbReference type="Pfam" id="PF22513">
    <property type="entry name" value="FitA-like_RHH"/>
    <property type="match status" value="1"/>
</dbReference>
<reference evidence="2 3" key="1">
    <citation type="submission" date="2024-02" db="EMBL/GenBank/DDBJ databases">
        <authorList>
            <person name="Saticioglu I.B."/>
        </authorList>
    </citation>
    <scope>NUCLEOTIDE SEQUENCE [LARGE SCALE GENOMIC DNA]</scope>
    <source>
        <strain evidence="2 3">Mu-80</strain>
    </source>
</reference>
<accession>A0ABU8LEE5</accession>
<evidence type="ECO:0000259" key="1">
    <source>
        <dbReference type="Pfam" id="PF22513"/>
    </source>
</evidence>
<protein>
    <recommendedName>
        <fullName evidence="1">Antitoxin FitA-like ribbon-helix-helix domain-containing protein</fullName>
    </recommendedName>
</protein>
<dbReference type="EMBL" id="JBBDGM010000017">
    <property type="protein sequence ID" value="MEJ1089706.1"/>
    <property type="molecule type" value="Genomic_DNA"/>
</dbReference>
<gene>
    <name evidence="2" type="ORF">WDU99_15430</name>
</gene>
<keyword evidence="3" id="KW-1185">Reference proteome</keyword>
<sequence length="77" mass="8615">MPNVLIRDLDPQVHVVLTARAEAQGQSLQQYLTAELTEMASKPTLAELFSEIEARPTRPRVPIDVILKAIHEGRQGR</sequence>
<dbReference type="Proteomes" id="UP001371224">
    <property type="component" value="Unassembled WGS sequence"/>
</dbReference>
<dbReference type="InterPro" id="IPR010985">
    <property type="entry name" value="Ribbon_hlx_hlx"/>
</dbReference>